<protein>
    <recommendedName>
        <fullName evidence="3">Transposase</fullName>
    </recommendedName>
</protein>
<proteinExistence type="predicted"/>
<gene>
    <name evidence="2" type="ORF">ABWT76_003127</name>
</gene>
<dbReference type="EMBL" id="CP159837">
    <property type="protein sequence ID" value="XCM34522.1"/>
    <property type="molecule type" value="Genomic_DNA"/>
</dbReference>
<organism evidence="2">
    <name type="scientific">Planktothricoides raciborskii GIHE-MW2</name>
    <dbReference type="NCBI Taxonomy" id="2792601"/>
    <lineage>
        <taxon>Bacteria</taxon>
        <taxon>Bacillati</taxon>
        <taxon>Cyanobacteriota</taxon>
        <taxon>Cyanophyceae</taxon>
        <taxon>Oscillatoriophycideae</taxon>
        <taxon>Oscillatoriales</taxon>
        <taxon>Oscillatoriaceae</taxon>
        <taxon>Planktothricoides</taxon>
    </lineage>
</organism>
<name>A0AAU8J6Z4_9CYAN</name>
<reference evidence="2" key="1">
    <citation type="submission" date="2024-07" db="EMBL/GenBank/DDBJ databases">
        <authorList>
            <person name="Kim Y.J."/>
            <person name="Jeong J.Y."/>
        </authorList>
    </citation>
    <scope>NUCLEOTIDE SEQUENCE</scope>
    <source>
        <strain evidence="2">GIHE-MW2</strain>
    </source>
</reference>
<evidence type="ECO:0000256" key="1">
    <source>
        <dbReference type="SAM" id="MobiDB-lite"/>
    </source>
</evidence>
<dbReference type="AlphaFoldDB" id="A0AAU8J6Z4"/>
<feature type="region of interest" description="Disordered" evidence="1">
    <location>
        <begin position="1"/>
        <end position="21"/>
    </location>
</feature>
<accession>A0AAU8J6Z4</accession>
<sequence length="46" mass="5178">MATISNPIKLPKGKYSESERKPLEREEAIALSLSKQKQFAGEICQE</sequence>
<evidence type="ECO:0008006" key="3">
    <source>
        <dbReference type="Google" id="ProtNLM"/>
    </source>
</evidence>
<dbReference type="RefSeq" id="WP_354634595.1">
    <property type="nucleotide sequence ID" value="NZ_CP159837.1"/>
</dbReference>
<evidence type="ECO:0000313" key="2">
    <source>
        <dbReference type="EMBL" id="XCM34522.1"/>
    </source>
</evidence>